<protein>
    <submittedName>
        <fullName evidence="1">Endonuclease</fullName>
    </submittedName>
</protein>
<dbReference type="Pfam" id="PF06356">
    <property type="entry name" value="DUF1064"/>
    <property type="match status" value="1"/>
</dbReference>
<evidence type="ECO:0000313" key="2">
    <source>
        <dbReference type="Proteomes" id="UP000827386"/>
    </source>
</evidence>
<name>A0AAE7V250_9CAUD</name>
<evidence type="ECO:0000313" key="1">
    <source>
        <dbReference type="EMBL" id="QWM89334.1"/>
    </source>
</evidence>
<dbReference type="Proteomes" id="UP000827386">
    <property type="component" value="Segment"/>
</dbReference>
<accession>A0AAE7V250</accession>
<dbReference type="KEGG" id="vg:75692286"/>
<dbReference type="RefSeq" id="YP_010358906.1">
    <property type="nucleotide sequence ID" value="NC_062767.1"/>
</dbReference>
<keyword evidence="1" id="KW-0255">Endonuclease</keyword>
<keyword evidence="1" id="KW-0378">Hydrolase</keyword>
<sequence length="133" mass="16078">MKTTRRKRKTSQNKKVKNATPIVLNGIKFRSKLESYMYKKLEEAKIYNEYEKNRFELIPAFTFLGKKIRAITYLPDFVGKNFIIECKGFPNEAWPLREKLFKYKLFLTNDSRQFFIVHNQKEVDECIRRIQEL</sequence>
<dbReference type="InterPro" id="IPR009414">
    <property type="entry name" value="DUF1064"/>
</dbReference>
<reference evidence="1 2" key="1">
    <citation type="submission" date="2021-04" db="EMBL/GenBank/DDBJ databases">
        <authorList>
            <person name="Shkoporov A.N."/>
            <person name="Stockdale S.R."/>
            <person name="Guerin E."/>
            <person name="Ross R.P."/>
            <person name="Hill C."/>
        </authorList>
    </citation>
    <scope>NUCLEOTIDE SEQUENCE [LARGE SCALE GENOMIC DNA]</scope>
    <source>
        <strain evidence="2">cr149_1</strain>
    </source>
</reference>
<dbReference type="GO" id="GO:0004519">
    <property type="term" value="F:endonuclease activity"/>
    <property type="evidence" value="ECO:0007669"/>
    <property type="project" value="UniProtKB-KW"/>
</dbReference>
<proteinExistence type="predicted"/>
<gene>
    <name evidence="1" type="primary">gp_15615</name>
</gene>
<dbReference type="Gene3D" id="3.40.91.30">
    <property type="match status" value="1"/>
</dbReference>
<dbReference type="GeneID" id="75692286"/>
<dbReference type="EMBL" id="MZ130477">
    <property type="protein sequence ID" value="QWM89334.1"/>
    <property type="molecule type" value="Genomic_DNA"/>
</dbReference>
<keyword evidence="1" id="KW-0540">Nuclease</keyword>
<keyword evidence="2" id="KW-1185">Reference proteome</keyword>
<organism evidence="1 2">
    <name type="scientific">uncultured phage cr149_1</name>
    <dbReference type="NCBI Taxonomy" id="2986412"/>
    <lineage>
        <taxon>Viruses</taxon>
        <taxon>Duplodnaviria</taxon>
        <taxon>Heunggongvirae</taxon>
        <taxon>Uroviricota</taxon>
        <taxon>Caudoviricetes</taxon>
        <taxon>Crassvirales</taxon>
        <taxon>Suoliviridae</taxon>
        <taxon>Boorivirinae</taxon>
        <taxon>Culoivirus</taxon>
        <taxon>Culoivirus faecalis</taxon>
    </lineage>
</organism>